<sequence length="179" mass="20773">MDIKIPTFLHEVFGERQNIFQLTVILLFGVLFTSLLFIYYSNTFYEVALWRNVLAFLLIFDIFSGCIANFTKSTSNYYANNKKKQIIFILIHFHLIFVGFLLDTSIWAVTLVWIYTIVCAFIIISIKEKNQTFAAGLLLAIGIGGTPMLEMEVYMLIVSMLFMIKVIYSFSVNHYQNRI</sequence>
<feature type="transmembrane region" description="Helical" evidence="1">
    <location>
        <begin position="53"/>
        <end position="71"/>
    </location>
</feature>
<dbReference type="Proteomes" id="UP001597383">
    <property type="component" value="Unassembled WGS sequence"/>
</dbReference>
<evidence type="ECO:0000256" key="1">
    <source>
        <dbReference type="SAM" id="Phobius"/>
    </source>
</evidence>
<keyword evidence="3" id="KW-1185">Reference proteome</keyword>
<comment type="caution">
    <text evidence="2">The sequence shown here is derived from an EMBL/GenBank/DDBJ whole genome shotgun (WGS) entry which is preliminary data.</text>
</comment>
<feature type="transmembrane region" description="Helical" evidence="1">
    <location>
        <begin position="83"/>
        <end position="100"/>
    </location>
</feature>
<keyword evidence="1" id="KW-0472">Membrane</keyword>
<feature type="transmembrane region" description="Helical" evidence="1">
    <location>
        <begin position="155"/>
        <end position="175"/>
    </location>
</feature>
<gene>
    <name evidence="2" type="ORF">ACFSJF_20390</name>
</gene>
<feature type="transmembrane region" description="Helical" evidence="1">
    <location>
        <begin position="133"/>
        <end position="149"/>
    </location>
</feature>
<reference evidence="3" key="1">
    <citation type="journal article" date="2019" name="Int. J. Syst. Evol. Microbiol.">
        <title>The Global Catalogue of Microorganisms (GCM) 10K type strain sequencing project: providing services to taxonomists for standard genome sequencing and annotation.</title>
        <authorList>
            <consortium name="The Broad Institute Genomics Platform"/>
            <consortium name="The Broad Institute Genome Sequencing Center for Infectious Disease"/>
            <person name="Wu L."/>
            <person name="Ma J."/>
        </authorList>
    </citation>
    <scope>NUCLEOTIDE SEQUENCE [LARGE SCALE GENOMIC DNA]</scope>
    <source>
        <strain evidence="3">R28</strain>
    </source>
</reference>
<dbReference type="EMBL" id="JBHUHQ010000041">
    <property type="protein sequence ID" value="MFD2046630.1"/>
    <property type="molecule type" value="Genomic_DNA"/>
</dbReference>
<dbReference type="RefSeq" id="WP_377558680.1">
    <property type="nucleotide sequence ID" value="NZ_JBHUHQ010000041.1"/>
</dbReference>
<evidence type="ECO:0000313" key="2">
    <source>
        <dbReference type="EMBL" id="MFD2046630.1"/>
    </source>
</evidence>
<feature type="transmembrane region" description="Helical" evidence="1">
    <location>
        <begin position="106"/>
        <end position="126"/>
    </location>
</feature>
<protein>
    <recommendedName>
        <fullName evidence="4">DUF2878 family protein</fullName>
    </recommendedName>
</protein>
<evidence type="ECO:0000313" key="3">
    <source>
        <dbReference type="Proteomes" id="UP001597383"/>
    </source>
</evidence>
<feature type="transmembrane region" description="Helical" evidence="1">
    <location>
        <begin position="20"/>
        <end position="41"/>
    </location>
</feature>
<name>A0ABW4W7C3_9BACI</name>
<keyword evidence="1" id="KW-0812">Transmembrane</keyword>
<evidence type="ECO:0008006" key="4">
    <source>
        <dbReference type="Google" id="ProtNLM"/>
    </source>
</evidence>
<organism evidence="2 3">
    <name type="scientific">Ornithinibacillus salinisoli</name>
    <dbReference type="NCBI Taxonomy" id="1848459"/>
    <lineage>
        <taxon>Bacteria</taxon>
        <taxon>Bacillati</taxon>
        <taxon>Bacillota</taxon>
        <taxon>Bacilli</taxon>
        <taxon>Bacillales</taxon>
        <taxon>Bacillaceae</taxon>
        <taxon>Ornithinibacillus</taxon>
    </lineage>
</organism>
<keyword evidence="1" id="KW-1133">Transmembrane helix</keyword>
<proteinExistence type="predicted"/>
<accession>A0ABW4W7C3</accession>